<feature type="transmembrane region" description="Helical" evidence="2">
    <location>
        <begin position="12"/>
        <end position="38"/>
    </location>
</feature>
<feature type="domain" description="Calcineurin-like phosphoesterase" evidence="3">
    <location>
        <begin position="317"/>
        <end position="434"/>
    </location>
</feature>
<evidence type="ECO:0000313" key="5">
    <source>
        <dbReference type="Proteomes" id="UP000292702"/>
    </source>
</evidence>
<dbReference type="PANTHER" id="PTHR32440">
    <property type="entry name" value="PHOSPHATASE DCR2-RELATED-RELATED"/>
    <property type="match status" value="1"/>
</dbReference>
<keyword evidence="2" id="KW-1133">Transmembrane helix</keyword>
<reference evidence="4 5" key="1">
    <citation type="submission" date="2018-11" db="EMBL/GenBank/DDBJ databases">
        <title>Genome assembly of Steccherinum ochraceum LE-BIN_3174, the white-rot fungus of the Steccherinaceae family (The Residual Polyporoid clade, Polyporales, Basidiomycota).</title>
        <authorList>
            <person name="Fedorova T.V."/>
            <person name="Glazunova O.A."/>
            <person name="Landesman E.O."/>
            <person name="Moiseenko K.V."/>
            <person name="Psurtseva N.V."/>
            <person name="Savinova O.S."/>
            <person name="Shakhova N.V."/>
            <person name="Tyazhelova T.V."/>
            <person name="Vasina D.V."/>
        </authorList>
    </citation>
    <scope>NUCLEOTIDE SEQUENCE [LARGE SCALE GENOMIC DNA]</scope>
    <source>
        <strain evidence="4 5">LE-BIN_3174</strain>
    </source>
</reference>
<evidence type="ECO:0000256" key="2">
    <source>
        <dbReference type="SAM" id="Phobius"/>
    </source>
</evidence>
<gene>
    <name evidence="4" type="ORF">EIP91_006960</name>
</gene>
<feature type="compositionally biased region" description="Low complexity" evidence="1">
    <location>
        <begin position="209"/>
        <end position="218"/>
    </location>
</feature>
<feature type="region of interest" description="Disordered" evidence="1">
    <location>
        <begin position="205"/>
        <end position="226"/>
    </location>
</feature>
<dbReference type="EMBL" id="RWJN01000377">
    <property type="protein sequence ID" value="TCD62378.1"/>
    <property type="molecule type" value="Genomic_DNA"/>
</dbReference>
<comment type="caution">
    <text evidence="4">The sequence shown here is derived from an EMBL/GenBank/DDBJ whole genome shotgun (WGS) entry which is preliminary data.</text>
</comment>
<dbReference type="CDD" id="cd07383">
    <property type="entry name" value="MPP_Dcr2"/>
    <property type="match status" value="1"/>
</dbReference>
<dbReference type="SUPFAM" id="SSF56300">
    <property type="entry name" value="Metallo-dependent phosphatases"/>
    <property type="match status" value="1"/>
</dbReference>
<dbReference type="Proteomes" id="UP000292702">
    <property type="component" value="Unassembled WGS sequence"/>
</dbReference>
<dbReference type="Pfam" id="PF00149">
    <property type="entry name" value="Metallophos"/>
    <property type="match status" value="1"/>
</dbReference>
<dbReference type="OrthoDB" id="783096at2759"/>
<dbReference type="PANTHER" id="PTHR32440:SF0">
    <property type="entry name" value="PHOSPHATASE DCR2-RELATED"/>
    <property type="match status" value="1"/>
</dbReference>
<dbReference type="GO" id="GO:0005737">
    <property type="term" value="C:cytoplasm"/>
    <property type="evidence" value="ECO:0007669"/>
    <property type="project" value="TreeGrafter"/>
</dbReference>
<dbReference type="InterPro" id="IPR004843">
    <property type="entry name" value="Calcineurin-like_PHP"/>
</dbReference>
<evidence type="ECO:0000313" key="4">
    <source>
        <dbReference type="EMBL" id="TCD62378.1"/>
    </source>
</evidence>
<name>A0A4R0RFF6_9APHY</name>
<dbReference type="STRING" id="92696.A0A4R0RFF6"/>
<proteinExistence type="predicted"/>
<accession>A0A4R0RFF6</accession>
<dbReference type="AlphaFoldDB" id="A0A4R0RFF6"/>
<sequence>MAPSFNLYRLGRFLRAIFVPTAAIIGFSCILTFIFVLYQPSHGPGAKQRLGWQAWDIISDRPVDSVDLGATTNTPPPSGDVAEPGLGHVDSGVDWWNVSAPANPNDQFDAASLPLDVWDPLMPHDTGFSEIEVTNCWIDPWFAPFVTADFCAPKTTKEEDAIRGKWVLVNRNLNAQGLSFLNVYYRRTRRLDIPLVNEIRLLEDGKTPSDSASSSETSPWVKTSKPVSPRGPKLFLWYKTGKTLQEMSNADRSQLITEIDVSYGDAKPWYGFERLEQPVAPRVEATKMEAVWLNIRKGVKPAPRAPPLHFNHEGKYKILQVADLHYSVSAGVCRDTPLSPCVGSDNITNSLISHMLDVEQPDLVVFTGDQLNGQGTSWDVKSVLAKFAQSVTDRGIPWAAIFGNHDDEDGESRERQVRYMQSLPYSLVEPGPKDIHGVGNYVLKVWSADPSKTHLLTLYFLDSGAYAKTWFEFAGIGHGPDYDWIHQDQIDWFLEESARISPIERPFTPDGTKDLGGIWKRQATDQITPNSRRLAKPNAMMFFHIPLEEAYSAADVNPLTGKPLDYGEQWEGRGSAKKQDGFFNKGLLKAMETDHTGGGNAREVKVISNGHCHITEKCKRLQGIWSCFGGGGSYSGYGKVTFDRRFRVYDISDYGERIRTYKRTEHDEIVDDVVLVGPGAPPPYEGT</sequence>
<keyword evidence="5" id="KW-1185">Reference proteome</keyword>
<evidence type="ECO:0000259" key="3">
    <source>
        <dbReference type="Pfam" id="PF00149"/>
    </source>
</evidence>
<evidence type="ECO:0000256" key="1">
    <source>
        <dbReference type="SAM" id="MobiDB-lite"/>
    </source>
</evidence>
<dbReference type="InterPro" id="IPR029052">
    <property type="entry name" value="Metallo-depent_PP-like"/>
</dbReference>
<dbReference type="Gene3D" id="3.60.21.10">
    <property type="match status" value="1"/>
</dbReference>
<protein>
    <recommendedName>
        <fullName evidence="3">Calcineurin-like phosphoesterase domain-containing protein</fullName>
    </recommendedName>
</protein>
<organism evidence="4 5">
    <name type="scientific">Steccherinum ochraceum</name>
    <dbReference type="NCBI Taxonomy" id="92696"/>
    <lineage>
        <taxon>Eukaryota</taxon>
        <taxon>Fungi</taxon>
        <taxon>Dikarya</taxon>
        <taxon>Basidiomycota</taxon>
        <taxon>Agaricomycotina</taxon>
        <taxon>Agaricomycetes</taxon>
        <taxon>Polyporales</taxon>
        <taxon>Steccherinaceae</taxon>
        <taxon>Steccherinum</taxon>
    </lineage>
</organism>
<keyword evidence="2" id="KW-0472">Membrane</keyword>
<dbReference type="GO" id="GO:0004721">
    <property type="term" value="F:phosphoprotein phosphatase activity"/>
    <property type="evidence" value="ECO:0007669"/>
    <property type="project" value="TreeGrafter"/>
</dbReference>
<keyword evidence="2" id="KW-0812">Transmembrane</keyword>